<evidence type="ECO:0000313" key="4">
    <source>
        <dbReference type="EMBL" id="KAF2818788.1"/>
    </source>
</evidence>
<dbReference type="GO" id="GO:0009277">
    <property type="term" value="C:fungal-type cell wall"/>
    <property type="evidence" value="ECO:0007669"/>
    <property type="project" value="TreeGrafter"/>
</dbReference>
<feature type="chain" id="PRO_5025470171" description="Asl1-like glycosyl hydrolase catalytic domain-containing protein" evidence="2">
    <location>
        <begin position="22"/>
        <end position="816"/>
    </location>
</feature>
<feature type="compositionally biased region" description="Basic and acidic residues" evidence="1">
    <location>
        <begin position="310"/>
        <end position="319"/>
    </location>
</feature>
<feature type="region of interest" description="Disordered" evidence="1">
    <location>
        <begin position="593"/>
        <end position="612"/>
    </location>
</feature>
<feature type="signal peptide" evidence="2">
    <location>
        <begin position="1"/>
        <end position="21"/>
    </location>
</feature>
<organism evidence="4 5">
    <name type="scientific">Ophiobolus disseminans</name>
    <dbReference type="NCBI Taxonomy" id="1469910"/>
    <lineage>
        <taxon>Eukaryota</taxon>
        <taxon>Fungi</taxon>
        <taxon>Dikarya</taxon>
        <taxon>Ascomycota</taxon>
        <taxon>Pezizomycotina</taxon>
        <taxon>Dothideomycetes</taxon>
        <taxon>Pleosporomycetidae</taxon>
        <taxon>Pleosporales</taxon>
        <taxon>Pleosporineae</taxon>
        <taxon>Phaeosphaeriaceae</taxon>
        <taxon>Ophiobolus</taxon>
    </lineage>
</organism>
<gene>
    <name evidence="4" type="ORF">CC86DRAFT_460919</name>
</gene>
<name>A0A6A6ZD49_9PLEO</name>
<feature type="region of interest" description="Disordered" evidence="1">
    <location>
        <begin position="284"/>
        <end position="321"/>
    </location>
</feature>
<dbReference type="AlphaFoldDB" id="A0A6A6ZD49"/>
<evidence type="ECO:0000313" key="5">
    <source>
        <dbReference type="Proteomes" id="UP000799424"/>
    </source>
</evidence>
<dbReference type="EMBL" id="MU006249">
    <property type="protein sequence ID" value="KAF2818788.1"/>
    <property type="molecule type" value="Genomic_DNA"/>
</dbReference>
<keyword evidence="5" id="KW-1185">Reference proteome</keyword>
<dbReference type="Proteomes" id="UP000799424">
    <property type="component" value="Unassembled WGS sequence"/>
</dbReference>
<evidence type="ECO:0000256" key="1">
    <source>
        <dbReference type="SAM" id="MobiDB-lite"/>
    </source>
</evidence>
<dbReference type="PANTHER" id="PTHR34154">
    <property type="entry name" value="ALKALI-SENSITIVE LINKAGE PROTEIN 1"/>
    <property type="match status" value="1"/>
</dbReference>
<evidence type="ECO:0000256" key="2">
    <source>
        <dbReference type="SAM" id="SignalP"/>
    </source>
</evidence>
<dbReference type="Gene3D" id="3.20.20.80">
    <property type="entry name" value="Glycosidases"/>
    <property type="match status" value="1"/>
</dbReference>
<feature type="compositionally biased region" description="Basic and acidic residues" evidence="1">
    <location>
        <begin position="594"/>
        <end position="603"/>
    </location>
</feature>
<dbReference type="InterPro" id="IPR024655">
    <property type="entry name" value="Asl1_glyco_hydro_catalytic"/>
</dbReference>
<dbReference type="OrthoDB" id="5985073at2759"/>
<dbReference type="PANTHER" id="PTHR34154:SF10">
    <property type="entry name" value="ASL1-LIKE GLYCOSYL HYDROLASE CATALYTIC DOMAIN-CONTAINING PROTEIN"/>
    <property type="match status" value="1"/>
</dbReference>
<dbReference type="InterPro" id="IPR017853">
    <property type="entry name" value="GH"/>
</dbReference>
<feature type="compositionally biased region" description="Polar residues" evidence="1">
    <location>
        <begin position="284"/>
        <end position="299"/>
    </location>
</feature>
<evidence type="ECO:0000259" key="3">
    <source>
        <dbReference type="Pfam" id="PF11790"/>
    </source>
</evidence>
<reference evidence="4" key="1">
    <citation type="journal article" date="2020" name="Stud. Mycol.">
        <title>101 Dothideomycetes genomes: a test case for predicting lifestyles and emergence of pathogens.</title>
        <authorList>
            <person name="Haridas S."/>
            <person name="Albert R."/>
            <person name="Binder M."/>
            <person name="Bloem J."/>
            <person name="Labutti K."/>
            <person name="Salamov A."/>
            <person name="Andreopoulos B."/>
            <person name="Baker S."/>
            <person name="Barry K."/>
            <person name="Bills G."/>
            <person name="Bluhm B."/>
            <person name="Cannon C."/>
            <person name="Castanera R."/>
            <person name="Culley D."/>
            <person name="Daum C."/>
            <person name="Ezra D."/>
            <person name="Gonzalez J."/>
            <person name="Henrissat B."/>
            <person name="Kuo A."/>
            <person name="Liang C."/>
            <person name="Lipzen A."/>
            <person name="Lutzoni F."/>
            <person name="Magnuson J."/>
            <person name="Mondo S."/>
            <person name="Nolan M."/>
            <person name="Ohm R."/>
            <person name="Pangilinan J."/>
            <person name="Park H.-J."/>
            <person name="Ramirez L."/>
            <person name="Alfaro M."/>
            <person name="Sun H."/>
            <person name="Tritt A."/>
            <person name="Yoshinaga Y."/>
            <person name="Zwiers L.-H."/>
            <person name="Turgeon B."/>
            <person name="Goodwin S."/>
            <person name="Spatafora J."/>
            <person name="Crous P."/>
            <person name="Grigoriev I."/>
        </authorList>
    </citation>
    <scope>NUCLEOTIDE SEQUENCE</scope>
    <source>
        <strain evidence="4">CBS 113818</strain>
    </source>
</reference>
<keyword evidence="2" id="KW-0732">Signal</keyword>
<dbReference type="Pfam" id="PF11790">
    <property type="entry name" value="Glyco_hydro_cc"/>
    <property type="match status" value="1"/>
</dbReference>
<proteinExistence type="predicted"/>
<sequence length="816" mass="89571">MHLFTVHNALGIVSLAAAGQGVDPRWLPEDPIFPKARRGVAFNKPDYIKLFAAEGGHVKWSYNWDSAPIDTNTYFEYVPMLRSNDPSHTGPWLDRVKRSADFIKENPTHLLGFNDPDICANGASGSCMSVDDAVTTWKKFMQPAKEYKPPMYFGSPAVTNSGGANEGLNWLKKFMNQCNDCKVDFICVHWYGEAKNVNDFKKHIEETRKIAVGRPIWVTEFHANGTDDEVKAFLDQVLPWMDASRDVQRYAYFMATPGILVSPDGKNTSDIGNHYNMLKTSLHKTPTQTNSSSTGSAANHPSKPVSATLKPREETDAVEARQIPPPEDCWQCIGGPEHCWPVKCPATDDGDVEDGGAGTYGAAACRCKKCYGARCRLIPCKCRPPVSGTGNGAVEARQISELDSREVENDWKPASIDKCFKCGPLYRPCYYEPCTIKPLIDSEDLVIDDGSAEVVSPPVCLSCMEPYQPCHFVPCPEVGDGTDLFKVMTPVDVASTQKWCYFCPRGFCYKYPCADDVKAEKRDEVKPEVDSTAATFGGEIDYSTAVSLNPRWTYDGCQCCWTLRCGLCVWCRPAKYDADGKLNKVIDATPGLSSKREVEDKADASALSASTNDDLNELEKPDILALGPDAVQDAQAKKKCVCCSRLKCRPCICRDKGGRPVIPKPPRPTSSSVPKPEVSATPVVSVIPSPTPSEVKLLDKRHGCKCCKPTCHSCPCYEKGARPYSVPAEKRAGDVNLALPALVLVPEAQKDEPAAALAAEPAKDDVKKPNEPMPDILFLGPDHAKDLARKKSCKCCDNKLRCYTCKCNKAGARPKN</sequence>
<dbReference type="GO" id="GO:0071966">
    <property type="term" value="P:fungal-type cell wall polysaccharide metabolic process"/>
    <property type="evidence" value="ECO:0007669"/>
    <property type="project" value="TreeGrafter"/>
</dbReference>
<feature type="domain" description="Asl1-like glycosyl hydrolase catalytic" evidence="3">
    <location>
        <begin position="39"/>
        <end position="275"/>
    </location>
</feature>
<dbReference type="InterPro" id="IPR053183">
    <property type="entry name" value="ASL1"/>
</dbReference>
<dbReference type="SUPFAM" id="SSF51445">
    <property type="entry name" value="(Trans)glycosidases"/>
    <property type="match status" value="1"/>
</dbReference>
<accession>A0A6A6ZD49</accession>
<protein>
    <recommendedName>
        <fullName evidence="3">Asl1-like glycosyl hydrolase catalytic domain-containing protein</fullName>
    </recommendedName>
</protein>